<gene>
    <name evidence="1" type="ORF">DV515_00018887</name>
</gene>
<reference evidence="1 2" key="1">
    <citation type="journal article" date="2018" name="Proc. R. Soc. B">
        <title>A non-coding region near Follistatin controls head colour polymorphism in the Gouldian finch.</title>
        <authorList>
            <person name="Toomey M.B."/>
            <person name="Marques C.I."/>
            <person name="Andrade P."/>
            <person name="Araujo P.M."/>
            <person name="Sabatino S."/>
            <person name="Gazda M.A."/>
            <person name="Afonso S."/>
            <person name="Lopes R.J."/>
            <person name="Corbo J.C."/>
            <person name="Carneiro M."/>
        </authorList>
    </citation>
    <scope>NUCLEOTIDE SEQUENCE [LARGE SCALE GENOMIC DNA]</scope>
    <source>
        <strain evidence="1">Red01</strain>
        <tissue evidence="1">Muscle</tissue>
    </source>
</reference>
<organism evidence="1 2">
    <name type="scientific">Chloebia gouldiae</name>
    <name type="common">Gouldian finch</name>
    <name type="synonym">Erythrura gouldiae</name>
    <dbReference type="NCBI Taxonomy" id="44316"/>
    <lineage>
        <taxon>Eukaryota</taxon>
        <taxon>Metazoa</taxon>
        <taxon>Chordata</taxon>
        <taxon>Craniata</taxon>
        <taxon>Vertebrata</taxon>
        <taxon>Euteleostomi</taxon>
        <taxon>Archelosauria</taxon>
        <taxon>Archosauria</taxon>
        <taxon>Dinosauria</taxon>
        <taxon>Saurischia</taxon>
        <taxon>Theropoda</taxon>
        <taxon>Coelurosauria</taxon>
        <taxon>Aves</taxon>
        <taxon>Neognathae</taxon>
        <taxon>Neoaves</taxon>
        <taxon>Telluraves</taxon>
        <taxon>Australaves</taxon>
        <taxon>Passeriformes</taxon>
        <taxon>Passeroidea</taxon>
        <taxon>Passeridae</taxon>
        <taxon>Chloebia</taxon>
    </lineage>
</organism>
<keyword evidence="2" id="KW-1185">Reference proteome</keyword>
<dbReference type="Proteomes" id="UP000276834">
    <property type="component" value="Unassembled WGS sequence"/>
</dbReference>
<dbReference type="AlphaFoldDB" id="A0A3L8Q693"/>
<proteinExistence type="predicted"/>
<evidence type="ECO:0000313" key="2">
    <source>
        <dbReference type="Proteomes" id="UP000276834"/>
    </source>
</evidence>
<protein>
    <submittedName>
        <fullName evidence="1">Uncharacterized protein</fullName>
    </submittedName>
</protein>
<comment type="caution">
    <text evidence="1">The sequence shown here is derived from an EMBL/GenBank/DDBJ whole genome shotgun (WGS) entry which is preliminary data.</text>
</comment>
<name>A0A3L8Q693_CHLGU</name>
<dbReference type="EMBL" id="QUSF01005076">
    <property type="protein sequence ID" value="RLV62840.1"/>
    <property type="molecule type" value="Genomic_DNA"/>
</dbReference>
<evidence type="ECO:0000313" key="1">
    <source>
        <dbReference type="EMBL" id="RLV62840.1"/>
    </source>
</evidence>
<sequence length="292" mass="30622">MSSGVPRCAPGVLQVNCPCPIVQEGESRPWKGPAPSRCTLPHPGVPRPIQVFTCPIQVCPTPSRCAVPHPGVHCPIQVFTCPIQVCPPPIQVFIAPSRCSPAPSTSPHLTWGSGVSVQVLLLQFWVPHLSRCAVLESPHLGLRCRCPGVAAAPLWGPNSIFGVHTCLGSQVPSPSTWRSGVAEFGVNTCPGVQFWSPLTWGSGVAVQVLLLQFWGPISISGVHTCLGSQVPSPSTWGSGDAEFGVHTWLGSPHLELRCLSPGVAAAVLASTPVQVCSFGVPSPVAQVSLSRC</sequence>
<accession>A0A3L8Q693</accession>